<evidence type="ECO:0000256" key="1">
    <source>
        <dbReference type="SAM" id="Phobius"/>
    </source>
</evidence>
<gene>
    <name evidence="2" type="ORF">AFUS01_LOCUS33765</name>
</gene>
<name>A0A8J2KUF4_9HEXA</name>
<sequence>MIIIPARSPSFSPVLWPLKEFLKNQTNSNKMGGMESKLADAIMTSHENVVILLSLVIGLVVVVVVLLGVAVGICLCGTCVRLPPKDFGGHHRLYYREGNKL</sequence>
<keyword evidence="3" id="KW-1185">Reference proteome</keyword>
<keyword evidence="1" id="KW-0812">Transmembrane</keyword>
<dbReference type="EMBL" id="CAJVCH010529872">
    <property type="protein sequence ID" value="CAG7823554.1"/>
    <property type="molecule type" value="Genomic_DNA"/>
</dbReference>
<comment type="caution">
    <text evidence="2">The sequence shown here is derived from an EMBL/GenBank/DDBJ whole genome shotgun (WGS) entry which is preliminary data.</text>
</comment>
<protein>
    <submittedName>
        <fullName evidence="2">Uncharacterized protein</fullName>
    </submittedName>
</protein>
<keyword evidence="1" id="KW-0472">Membrane</keyword>
<organism evidence="2 3">
    <name type="scientific">Allacma fusca</name>
    <dbReference type="NCBI Taxonomy" id="39272"/>
    <lineage>
        <taxon>Eukaryota</taxon>
        <taxon>Metazoa</taxon>
        <taxon>Ecdysozoa</taxon>
        <taxon>Arthropoda</taxon>
        <taxon>Hexapoda</taxon>
        <taxon>Collembola</taxon>
        <taxon>Symphypleona</taxon>
        <taxon>Sminthuridae</taxon>
        <taxon>Allacma</taxon>
    </lineage>
</organism>
<keyword evidence="1" id="KW-1133">Transmembrane helix</keyword>
<accession>A0A8J2KUF4</accession>
<proteinExistence type="predicted"/>
<dbReference type="AlphaFoldDB" id="A0A8J2KUF4"/>
<feature type="non-terminal residue" evidence="2">
    <location>
        <position position="101"/>
    </location>
</feature>
<evidence type="ECO:0000313" key="2">
    <source>
        <dbReference type="EMBL" id="CAG7823554.1"/>
    </source>
</evidence>
<feature type="transmembrane region" description="Helical" evidence="1">
    <location>
        <begin position="49"/>
        <end position="75"/>
    </location>
</feature>
<dbReference type="Proteomes" id="UP000708208">
    <property type="component" value="Unassembled WGS sequence"/>
</dbReference>
<reference evidence="2" key="1">
    <citation type="submission" date="2021-06" db="EMBL/GenBank/DDBJ databases">
        <authorList>
            <person name="Hodson N. C."/>
            <person name="Mongue J. A."/>
            <person name="Jaron S. K."/>
        </authorList>
    </citation>
    <scope>NUCLEOTIDE SEQUENCE</scope>
</reference>
<evidence type="ECO:0000313" key="3">
    <source>
        <dbReference type="Proteomes" id="UP000708208"/>
    </source>
</evidence>